<reference evidence="1 2" key="1">
    <citation type="submission" date="2024-08" db="EMBL/GenBank/DDBJ databases">
        <title>Draft Genome Sequence of Legionella lytica strain DSB2004, Isolated From a Fire Sprinkler System.</title>
        <authorList>
            <person name="Everhart A.D."/>
            <person name="Kidane D.T."/>
            <person name="Farone A.L."/>
            <person name="Farone M.B."/>
        </authorList>
    </citation>
    <scope>NUCLEOTIDE SEQUENCE [LARGE SCALE GENOMIC DNA]</scope>
    <source>
        <strain evidence="1 2">DSB2004</strain>
    </source>
</reference>
<proteinExistence type="predicted"/>
<comment type="caution">
    <text evidence="1">The sequence shown here is derived from an EMBL/GenBank/DDBJ whole genome shotgun (WGS) entry which is preliminary data.</text>
</comment>
<keyword evidence="2" id="KW-1185">Reference proteome</keyword>
<protein>
    <submittedName>
        <fullName evidence="1">YqjD family protein</fullName>
    </submittedName>
</protein>
<gene>
    <name evidence="1" type="ORF">ACD661_16795</name>
</gene>
<name>A0ABW8DBV6_9GAMM</name>
<dbReference type="EMBL" id="JBGORX010000017">
    <property type="protein sequence ID" value="MFJ1270213.1"/>
    <property type="molecule type" value="Genomic_DNA"/>
</dbReference>
<dbReference type="Proteomes" id="UP001615550">
    <property type="component" value="Unassembled WGS sequence"/>
</dbReference>
<evidence type="ECO:0000313" key="2">
    <source>
        <dbReference type="Proteomes" id="UP001615550"/>
    </source>
</evidence>
<dbReference type="Gene3D" id="1.20.120.20">
    <property type="entry name" value="Apolipoprotein"/>
    <property type="match status" value="1"/>
</dbReference>
<accession>A0ABW8DBV6</accession>
<dbReference type="RefSeq" id="WP_400188994.1">
    <property type="nucleotide sequence ID" value="NZ_JBGORX010000017.1"/>
</dbReference>
<evidence type="ECO:0000313" key="1">
    <source>
        <dbReference type="EMBL" id="MFJ1270213.1"/>
    </source>
</evidence>
<organism evidence="1 2">
    <name type="scientific">Legionella lytica</name>
    <dbReference type="NCBI Taxonomy" id="96232"/>
    <lineage>
        <taxon>Bacteria</taxon>
        <taxon>Pseudomonadati</taxon>
        <taxon>Pseudomonadota</taxon>
        <taxon>Gammaproteobacteria</taxon>
        <taxon>Legionellales</taxon>
        <taxon>Legionellaceae</taxon>
        <taxon>Legionella</taxon>
    </lineage>
</organism>
<sequence length="78" mass="8748">MDNFDHLKDKVKDNAEDMLNKAKEKTEGISDTIKKQACDAQKNIECNYDELVEHIKEKPIASVLIAAGVGYLVSKLLK</sequence>